<dbReference type="Proteomes" id="UP000186817">
    <property type="component" value="Unassembled WGS sequence"/>
</dbReference>
<gene>
    <name evidence="1" type="ORF">AK812_SmicGene46072</name>
</gene>
<proteinExistence type="predicted"/>
<comment type="caution">
    <text evidence="1">The sequence shown here is derived from an EMBL/GenBank/DDBJ whole genome shotgun (WGS) entry which is preliminary data.</text>
</comment>
<dbReference type="AlphaFoldDB" id="A0A1Q9BUR3"/>
<sequence length="30" mass="3616">MAAVGIEVFHCFNALWVKNRWDNWELHSEI</sequence>
<accession>A0A1Q9BUR3</accession>
<dbReference type="OrthoDB" id="411093at2759"/>
<evidence type="ECO:0000313" key="1">
    <source>
        <dbReference type="EMBL" id="OLP74396.1"/>
    </source>
</evidence>
<feature type="non-terminal residue" evidence="1">
    <location>
        <position position="30"/>
    </location>
</feature>
<reference evidence="1 2" key="1">
    <citation type="submission" date="2016-02" db="EMBL/GenBank/DDBJ databases">
        <title>Genome analysis of coral dinoflagellate symbionts highlights evolutionary adaptations to a symbiotic lifestyle.</title>
        <authorList>
            <person name="Aranda M."/>
            <person name="Li Y."/>
            <person name="Liew Y.J."/>
            <person name="Baumgarten S."/>
            <person name="Simakov O."/>
            <person name="Wilson M."/>
            <person name="Piel J."/>
            <person name="Ashoor H."/>
            <person name="Bougouffa S."/>
            <person name="Bajic V.B."/>
            <person name="Ryu T."/>
            <person name="Ravasi T."/>
            <person name="Bayer T."/>
            <person name="Micklem G."/>
            <person name="Kim H."/>
            <person name="Bhak J."/>
            <person name="Lajeunesse T.C."/>
            <person name="Voolstra C.R."/>
        </authorList>
    </citation>
    <scope>NUCLEOTIDE SEQUENCE [LARGE SCALE GENOMIC DNA]</scope>
    <source>
        <strain evidence="1 2">CCMP2467</strain>
    </source>
</reference>
<dbReference type="EMBL" id="LSRX01003791">
    <property type="protein sequence ID" value="OLP74396.1"/>
    <property type="molecule type" value="Genomic_DNA"/>
</dbReference>
<organism evidence="1 2">
    <name type="scientific">Symbiodinium microadriaticum</name>
    <name type="common">Dinoflagellate</name>
    <name type="synonym">Zooxanthella microadriatica</name>
    <dbReference type="NCBI Taxonomy" id="2951"/>
    <lineage>
        <taxon>Eukaryota</taxon>
        <taxon>Sar</taxon>
        <taxon>Alveolata</taxon>
        <taxon>Dinophyceae</taxon>
        <taxon>Suessiales</taxon>
        <taxon>Symbiodiniaceae</taxon>
        <taxon>Symbiodinium</taxon>
    </lineage>
</organism>
<protein>
    <submittedName>
        <fullName evidence="1">Uncharacterized protein</fullName>
    </submittedName>
</protein>
<evidence type="ECO:0000313" key="2">
    <source>
        <dbReference type="Proteomes" id="UP000186817"/>
    </source>
</evidence>
<name>A0A1Q9BUR3_SYMMI</name>
<keyword evidence="2" id="KW-1185">Reference proteome</keyword>